<comment type="caution">
    <text evidence="1">The sequence shown here is derived from an EMBL/GenBank/DDBJ whole genome shotgun (WGS) entry which is preliminary data.</text>
</comment>
<organism evidence="1 2">
    <name type="scientific">Peptacetobacter hiranonis (strain DSM 13275 / JCM 10541 / KCTC 15199 / TO-931)</name>
    <name type="common">Clostridium hiranonis</name>
    <dbReference type="NCBI Taxonomy" id="500633"/>
    <lineage>
        <taxon>Bacteria</taxon>
        <taxon>Bacillati</taxon>
        <taxon>Bacillota</taxon>
        <taxon>Clostridia</taxon>
        <taxon>Peptostreptococcales</taxon>
        <taxon>Peptostreptococcaceae</taxon>
        <taxon>Peptacetobacter</taxon>
    </lineage>
</organism>
<gene>
    <name evidence="1" type="ORF">CLOHIR_00820</name>
</gene>
<name>B6FY69_PEPHT</name>
<reference evidence="1 2" key="1">
    <citation type="submission" date="2008-09" db="EMBL/GenBank/DDBJ databases">
        <authorList>
            <person name="Fulton L."/>
            <person name="Clifton S."/>
            <person name="Fulton B."/>
            <person name="Xu J."/>
            <person name="Minx P."/>
            <person name="Pepin K.H."/>
            <person name="Johnson M."/>
            <person name="Thiruvilangam P."/>
            <person name="Bhonagiri V."/>
            <person name="Nash W.E."/>
            <person name="Mardis E.R."/>
            <person name="Wilson R.K."/>
        </authorList>
    </citation>
    <scope>NUCLEOTIDE SEQUENCE [LARGE SCALE GENOMIC DNA]</scope>
    <source>
        <strain evidence="1 2">DSM 13275</strain>
    </source>
</reference>
<evidence type="ECO:0000313" key="1">
    <source>
        <dbReference type="EMBL" id="EEA85515.1"/>
    </source>
</evidence>
<dbReference type="STRING" id="500633.CLOHIR_00820"/>
<dbReference type="EMBL" id="ABWP01000032">
    <property type="protein sequence ID" value="EEA85515.1"/>
    <property type="molecule type" value="Genomic_DNA"/>
</dbReference>
<dbReference type="HOGENOM" id="CLU_2750637_0_0_9"/>
<keyword evidence="2" id="KW-1185">Reference proteome</keyword>
<sequence>MVYLETVAILQWSLFLYSDFINNLLSRQSSCIVEFDLFIKFEQKENHLAKVATVHDDTINQEKKCFDAGT</sequence>
<accession>B6FY69</accession>
<evidence type="ECO:0000313" key="2">
    <source>
        <dbReference type="Proteomes" id="UP000003178"/>
    </source>
</evidence>
<proteinExistence type="predicted"/>
<protein>
    <submittedName>
        <fullName evidence="1">Uncharacterized protein</fullName>
    </submittedName>
</protein>
<reference evidence="1 2" key="2">
    <citation type="submission" date="2008-10" db="EMBL/GenBank/DDBJ databases">
        <title>Draft genome sequence of Clostridium hiranonis (DSM 13275).</title>
        <authorList>
            <person name="Sudarsanam P."/>
            <person name="Ley R."/>
            <person name="Guruge J."/>
            <person name="Turnbaugh P.J."/>
            <person name="Mahowald M."/>
            <person name="Liep D."/>
            <person name="Gordon J."/>
        </authorList>
    </citation>
    <scope>NUCLEOTIDE SEQUENCE [LARGE SCALE GENOMIC DNA]</scope>
    <source>
        <strain evidence="1 2">DSM 13275</strain>
    </source>
</reference>
<dbReference type="AlphaFoldDB" id="B6FY69"/>
<dbReference type="Proteomes" id="UP000003178">
    <property type="component" value="Unassembled WGS sequence"/>
</dbReference>